<dbReference type="Pfam" id="PF05818">
    <property type="entry name" value="TraT"/>
    <property type="match status" value="1"/>
</dbReference>
<dbReference type="AlphaFoldDB" id="A0A2D3NSA6"/>
<name>A0A2D3NSA6_9FUSO</name>
<evidence type="ECO:0000256" key="3">
    <source>
        <dbReference type="ARBA" id="ARBA00023136"/>
    </source>
</evidence>
<keyword evidence="2" id="KW-0732">Signal</keyword>
<evidence type="ECO:0000313" key="7">
    <source>
        <dbReference type="Proteomes" id="UP000230056"/>
    </source>
</evidence>
<dbReference type="RefSeq" id="WP_100024054.1">
    <property type="nucleotide sequence ID" value="NZ_CP024699.1"/>
</dbReference>
<protein>
    <submittedName>
        <fullName evidence="6">Complement resistance protein TraT</fullName>
    </submittedName>
</protein>
<dbReference type="Proteomes" id="UP000230056">
    <property type="component" value="Chromosome"/>
</dbReference>
<dbReference type="GO" id="GO:0009279">
    <property type="term" value="C:cell outer membrane"/>
    <property type="evidence" value="ECO:0007669"/>
    <property type="project" value="UniProtKB-SubCell"/>
</dbReference>
<evidence type="ECO:0000256" key="5">
    <source>
        <dbReference type="ARBA" id="ARBA00023288"/>
    </source>
</evidence>
<gene>
    <name evidence="6" type="ORF">CTM72_00150</name>
</gene>
<keyword evidence="4" id="KW-0564">Palmitate</keyword>
<accession>A0A2D3NSA6</accession>
<comment type="subcellular location">
    <subcellularLocation>
        <location evidence="1">Cell outer membrane</location>
        <topology evidence="1">Lipid-anchor</topology>
    </subcellularLocation>
</comment>
<keyword evidence="5" id="KW-0449">Lipoprotein</keyword>
<evidence type="ECO:0000256" key="1">
    <source>
        <dbReference type="ARBA" id="ARBA00004459"/>
    </source>
</evidence>
<evidence type="ECO:0000313" key="6">
    <source>
        <dbReference type="EMBL" id="ATV58291.1"/>
    </source>
</evidence>
<keyword evidence="3" id="KW-0472">Membrane</keyword>
<evidence type="ECO:0000256" key="4">
    <source>
        <dbReference type="ARBA" id="ARBA00023139"/>
    </source>
</evidence>
<dbReference type="EMBL" id="CP024699">
    <property type="protein sequence ID" value="ATV58291.1"/>
    <property type="molecule type" value="Genomic_DNA"/>
</dbReference>
<sequence length="240" mass="26110">MKKILKTVFILTIILTIVLSSTIHTIISKRNLEVQTKMSNTIWLEPVDTDQKTIFVKISNTSDKDLDIESKVINALKTKGYKIVKEPSEAKYSLQVNILNVEKSNLNDANGSGFSEVFMAAGIGSILATQSPEDRANIVGLGMASATLARISSAFVKDVVYAMITDVLVSEKIGKNVQVTTVNSVSQGISGTRTSTSSETSNIEKYSTRVLSTANKVNLKFENAMPVLEDELVKVITGIF</sequence>
<proteinExistence type="predicted"/>
<reference evidence="6 7" key="1">
    <citation type="submission" date="2017-11" db="EMBL/GenBank/DDBJ databases">
        <title>Genome sequencing of Fusobacterium periodonticum KCOM 1261.</title>
        <authorList>
            <person name="Kook J.-K."/>
            <person name="Park S.-N."/>
            <person name="Lim Y.K."/>
        </authorList>
    </citation>
    <scope>NUCLEOTIDE SEQUENCE [LARGE SCALE GENOMIC DNA]</scope>
    <source>
        <strain evidence="6 7">KCOM 1261</strain>
    </source>
</reference>
<organism evidence="6 7">
    <name type="scientific">Fusobacterium pseudoperiodonticum</name>
    <dbReference type="NCBI Taxonomy" id="2663009"/>
    <lineage>
        <taxon>Bacteria</taxon>
        <taxon>Fusobacteriati</taxon>
        <taxon>Fusobacteriota</taxon>
        <taxon>Fusobacteriia</taxon>
        <taxon>Fusobacteriales</taxon>
        <taxon>Fusobacteriaceae</taxon>
        <taxon>Fusobacterium</taxon>
    </lineage>
</organism>
<dbReference type="InterPro" id="IPR008874">
    <property type="entry name" value="TraT_complement-R"/>
</dbReference>
<evidence type="ECO:0000256" key="2">
    <source>
        <dbReference type="ARBA" id="ARBA00022729"/>
    </source>
</evidence>
<dbReference type="PIRSF" id="PIRSF002859">
    <property type="entry name" value="Lipo_traT"/>
    <property type="match status" value="1"/>
</dbReference>